<dbReference type="EMBL" id="JACBZN010000001">
    <property type="protein sequence ID" value="NYI37652.1"/>
    <property type="molecule type" value="Genomic_DNA"/>
</dbReference>
<evidence type="ECO:0000313" key="7">
    <source>
        <dbReference type="Proteomes" id="UP000659061"/>
    </source>
</evidence>
<accession>A0A8I0G128</accession>
<reference evidence="4" key="2">
    <citation type="submission" date="2020-09" db="EMBL/GenBank/DDBJ databases">
        <title>Novel species in genus Aeromicrobium.</title>
        <authorList>
            <person name="Zhang G."/>
        </authorList>
    </citation>
    <scope>NUCLEOTIDE SEQUENCE</scope>
    <source>
        <strain evidence="4">SSW1-57</strain>
    </source>
</reference>
<dbReference type="Proteomes" id="UP000587211">
    <property type="component" value="Unassembled WGS sequence"/>
</dbReference>
<organism evidence="4 7">
    <name type="scientific">Aeromicrobium tamlense</name>
    <dbReference type="NCBI Taxonomy" id="375541"/>
    <lineage>
        <taxon>Bacteria</taxon>
        <taxon>Bacillati</taxon>
        <taxon>Actinomycetota</taxon>
        <taxon>Actinomycetes</taxon>
        <taxon>Propionibacteriales</taxon>
        <taxon>Nocardioidaceae</taxon>
        <taxon>Aeromicrobium</taxon>
    </lineage>
</organism>
<feature type="domain" description="DUF7847" evidence="3">
    <location>
        <begin position="180"/>
        <end position="282"/>
    </location>
</feature>
<gene>
    <name evidence="5" type="ORF">BJ975_001027</name>
    <name evidence="4" type="ORF">IDH50_15265</name>
</gene>
<feature type="transmembrane region" description="Helical" evidence="2">
    <location>
        <begin position="174"/>
        <end position="193"/>
    </location>
</feature>
<proteinExistence type="predicted"/>
<keyword evidence="2" id="KW-0472">Membrane</keyword>
<evidence type="ECO:0000259" key="3">
    <source>
        <dbReference type="Pfam" id="PF25231"/>
    </source>
</evidence>
<comment type="caution">
    <text evidence="4">The sequence shown here is derived from an EMBL/GenBank/DDBJ whole genome shotgun (WGS) entry which is preliminary data.</text>
</comment>
<reference evidence="5 6" key="1">
    <citation type="submission" date="2020-07" db="EMBL/GenBank/DDBJ databases">
        <title>Sequencing the genomes of 1000 actinobacteria strains.</title>
        <authorList>
            <person name="Klenk H.-P."/>
        </authorList>
    </citation>
    <scope>NUCLEOTIDE SEQUENCE [LARGE SCALE GENOMIC DNA]</scope>
    <source>
        <strain evidence="5 6">DSM 19087</strain>
    </source>
</reference>
<evidence type="ECO:0000256" key="2">
    <source>
        <dbReference type="SAM" id="Phobius"/>
    </source>
</evidence>
<feature type="transmembrane region" description="Helical" evidence="2">
    <location>
        <begin position="94"/>
        <end position="122"/>
    </location>
</feature>
<dbReference type="RefSeq" id="WP_179424139.1">
    <property type="nucleotide sequence ID" value="NZ_BAAAMP010000003.1"/>
</dbReference>
<evidence type="ECO:0000256" key="1">
    <source>
        <dbReference type="SAM" id="MobiDB-lite"/>
    </source>
</evidence>
<protein>
    <submittedName>
        <fullName evidence="5">Membrane protein</fullName>
    </submittedName>
</protein>
<evidence type="ECO:0000313" key="6">
    <source>
        <dbReference type="Proteomes" id="UP000587211"/>
    </source>
</evidence>
<keyword evidence="2" id="KW-1133">Transmembrane helix</keyword>
<feature type="transmembrane region" description="Helical" evidence="2">
    <location>
        <begin position="199"/>
        <end position="223"/>
    </location>
</feature>
<keyword evidence="6" id="KW-1185">Reference proteome</keyword>
<feature type="compositionally biased region" description="Pro residues" evidence="1">
    <location>
        <begin position="17"/>
        <end position="39"/>
    </location>
</feature>
<evidence type="ECO:0000313" key="4">
    <source>
        <dbReference type="EMBL" id="MBD1271602.1"/>
    </source>
</evidence>
<dbReference type="InterPro" id="IPR057169">
    <property type="entry name" value="DUF7847"/>
</dbReference>
<evidence type="ECO:0000313" key="5">
    <source>
        <dbReference type="EMBL" id="NYI37652.1"/>
    </source>
</evidence>
<dbReference type="EMBL" id="JACWMT010000003">
    <property type="protein sequence ID" value="MBD1271602.1"/>
    <property type="molecule type" value="Genomic_DNA"/>
</dbReference>
<keyword evidence="2" id="KW-0812">Transmembrane</keyword>
<feature type="transmembrane region" description="Helical" evidence="2">
    <location>
        <begin position="128"/>
        <end position="153"/>
    </location>
</feature>
<dbReference type="Proteomes" id="UP000659061">
    <property type="component" value="Unassembled WGS sequence"/>
</dbReference>
<feature type="region of interest" description="Disordered" evidence="1">
    <location>
        <begin position="1"/>
        <end position="64"/>
    </location>
</feature>
<name>A0A8I0G128_9ACTN</name>
<dbReference type="AlphaFoldDB" id="A0A8I0G128"/>
<sequence length="294" mass="30022">MSTNEPPLGPDPERPDGPVPPPPPQPPSDGPAYPPPPGDAPGYGGSAYPPPPGGGGYGGYPPPPGGGSGFVEPFSAPDAIGYGWRKLTANLGPWLVLGLIALALMAIFFIAIFFSSVGVALAGDESSFGGLLVFFLMGFALTVALSILNAVAVRGALDATEGRAFDLGNALGRIDLAPVIVLSVILALIGNLGSLLPGFLGAILSLVGFVLTFLTYFAMTFLVDRGLSPVDSLKASIDLVRANLGNSILLALLSFVVILIGACPCGLLLFLAYPVVAIASAYAYKKFQDQPVAA</sequence>
<dbReference type="Pfam" id="PF25231">
    <property type="entry name" value="DUF7847"/>
    <property type="match status" value="1"/>
</dbReference>
<feature type="transmembrane region" description="Helical" evidence="2">
    <location>
        <begin position="244"/>
        <end position="261"/>
    </location>
</feature>